<keyword evidence="2 7" id="KW-0645">Protease</keyword>
<proteinExistence type="inferred from homology"/>
<keyword evidence="8" id="KW-1185">Reference proteome</keyword>
<evidence type="ECO:0000256" key="2">
    <source>
        <dbReference type="ARBA" id="ARBA00022670"/>
    </source>
</evidence>
<accession>A0A314XFK8</accession>
<dbReference type="SUPFAM" id="SSF54001">
    <property type="entry name" value="Cysteine proteinases"/>
    <property type="match status" value="1"/>
</dbReference>
<dbReference type="InterPro" id="IPR038765">
    <property type="entry name" value="Papain-like_cys_pep_sf"/>
</dbReference>
<gene>
    <name evidence="7" type="ORF">Pyn_18874</name>
</gene>
<dbReference type="FunFam" id="3.90.70.10:FF:000332">
    <property type="entry name" value="Cathepsin L1"/>
    <property type="match status" value="1"/>
</dbReference>
<keyword evidence="5" id="KW-1015">Disulfide bond</keyword>
<evidence type="ECO:0000256" key="5">
    <source>
        <dbReference type="ARBA" id="ARBA00023157"/>
    </source>
</evidence>
<dbReference type="InterPro" id="IPR013128">
    <property type="entry name" value="Peptidase_C1A"/>
</dbReference>
<comment type="similarity">
    <text evidence="1">Belongs to the peptidase C1 family.</text>
</comment>
<keyword evidence="3" id="KW-0378">Hydrolase</keyword>
<evidence type="ECO:0000256" key="4">
    <source>
        <dbReference type="ARBA" id="ARBA00022807"/>
    </source>
</evidence>
<dbReference type="PANTHER" id="PTHR12411">
    <property type="entry name" value="CYSTEINE PROTEASE FAMILY C1-RELATED"/>
    <property type="match status" value="1"/>
</dbReference>
<protein>
    <submittedName>
        <fullName evidence="7">Senescence-specific cysteine protease SAG39</fullName>
    </submittedName>
</protein>
<evidence type="ECO:0000313" key="7">
    <source>
        <dbReference type="EMBL" id="PQP92042.1"/>
    </source>
</evidence>
<dbReference type="Pfam" id="PF00112">
    <property type="entry name" value="Peptidase_C1"/>
    <property type="match status" value="1"/>
</dbReference>
<dbReference type="SMART" id="SM00645">
    <property type="entry name" value="Pept_C1"/>
    <property type="match status" value="1"/>
</dbReference>
<sequence>MGALQPQKALQSGKLVSLSEQELVDCDTQGENQGCEGGLMDDAFKFVMRNKGLAAEANYPYRGVDGIGNKNKVAYHVAKITGYEDVPANELALLKAMANQPISIAIDSGGYEFQFYSRGILTGDCGTHLNHGVTVVGYETAADGTKYWLVKKSWGAEWGEGGYVRIQRDVHTRQGLCGIAMKASYPTA</sequence>
<dbReference type="Proteomes" id="UP000250321">
    <property type="component" value="Unassembled WGS sequence"/>
</dbReference>
<dbReference type="OrthoDB" id="1164567at2759"/>
<dbReference type="GO" id="GO:0006508">
    <property type="term" value="P:proteolysis"/>
    <property type="evidence" value="ECO:0007669"/>
    <property type="project" value="UniProtKB-KW"/>
</dbReference>
<feature type="domain" description="Peptidase C1A papain C-terminal" evidence="6">
    <location>
        <begin position="1"/>
        <end position="187"/>
    </location>
</feature>
<dbReference type="InterPro" id="IPR039417">
    <property type="entry name" value="Peptidase_C1A_papain-like"/>
</dbReference>
<evidence type="ECO:0000256" key="1">
    <source>
        <dbReference type="ARBA" id="ARBA00008455"/>
    </source>
</evidence>
<dbReference type="InterPro" id="IPR000668">
    <property type="entry name" value="Peptidase_C1A_C"/>
</dbReference>
<evidence type="ECO:0000259" key="6">
    <source>
        <dbReference type="SMART" id="SM00645"/>
    </source>
</evidence>
<reference evidence="7 8" key="1">
    <citation type="submission" date="2018-02" db="EMBL/GenBank/DDBJ databases">
        <title>Draft genome of wild Prunus yedoensis var. nudiflora.</title>
        <authorList>
            <person name="Baek S."/>
            <person name="Kim J.-H."/>
            <person name="Choi K."/>
            <person name="Kim G.-B."/>
            <person name="Cho A."/>
            <person name="Jang H."/>
            <person name="Shin C.-H."/>
            <person name="Yu H.-J."/>
            <person name="Mun J.-H."/>
        </authorList>
    </citation>
    <scope>NUCLEOTIDE SEQUENCE [LARGE SCALE GENOMIC DNA]</scope>
    <source>
        <strain evidence="8">cv. Jeju island</strain>
        <tissue evidence="7">Leaf</tissue>
    </source>
</reference>
<dbReference type="AlphaFoldDB" id="A0A314XFK8"/>
<dbReference type="Gene3D" id="3.90.70.10">
    <property type="entry name" value="Cysteine proteinases"/>
    <property type="match status" value="1"/>
</dbReference>
<name>A0A314XFK8_PRUYE</name>
<dbReference type="GO" id="GO:0008234">
    <property type="term" value="F:cysteine-type peptidase activity"/>
    <property type="evidence" value="ECO:0007669"/>
    <property type="project" value="UniProtKB-KW"/>
</dbReference>
<comment type="caution">
    <text evidence="7">The sequence shown here is derived from an EMBL/GenBank/DDBJ whole genome shotgun (WGS) entry which is preliminary data.</text>
</comment>
<evidence type="ECO:0000256" key="3">
    <source>
        <dbReference type="ARBA" id="ARBA00022801"/>
    </source>
</evidence>
<dbReference type="STRING" id="2094558.A0A314XFK8"/>
<dbReference type="CDD" id="cd02248">
    <property type="entry name" value="Peptidase_C1A"/>
    <property type="match status" value="1"/>
</dbReference>
<evidence type="ECO:0000313" key="8">
    <source>
        <dbReference type="Proteomes" id="UP000250321"/>
    </source>
</evidence>
<dbReference type="EMBL" id="PJQY01002626">
    <property type="protein sequence ID" value="PQP92042.1"/>
    <property type="molecule type" value="Genomic_DNA"/>
</dbReference>
<keyword evidence="4" id="KW-0788">Thiol protease</keyword>
<organism evidence="7 8">
    <name type="scientific">Prunus yedoensis var. nudiflora</name>
    <dbReference type="NCBI Taxonomy" id="2094558"/>
    <lineage>
        <taxon>Eukaryota</taxon>
        <taxon>Viridiplantae</taxon>
        <taxon>Streptophyta</taxon>
        <taxon>Embryophyta</taxon>
        <taxon>Tracheophyta</taxon>
        <taxon>Spermatophyta</taxon>
        <taxon>Magnoliopsida</taxon>
        <taxon>eudicotyledons</taxon>
        <taxon>Gunneridae</taxon>
        <taxon>Pentapetalae</taxon>
        <taxon>rosids</taxon>
        <taxon>fabids</taxon>
        <taxon>Rosales</taxon>
        <taxon>Rosaceae</taxon>
        <taxon>Amygdaloideae</taxon>
        <taxon>Amygdaleae</taxon>
        <taxon>Prunus</taxon>
    </lineage>
</organism>